<keyword evidence="4" id="KW-0597">Phosphoprotein</keyword>
<evidence type="ECO:0000256" key="3">
    <source>
        <dbReference type="ARBA" id="ARBA00022490"/>
    </source>
</evidence>
<feature type="compositionally biased region" description="Polar residues" evidence="6">
    <location>
        <begin position="72"/>
        <end position="82"/>
    </location>
</feature>
<dbReference type="AlphaFoldDB" id="A0A9J7DRI5"/>
<protein>
    <submittedName>
        <fullName evidence="8">Microtubule-associated protein Jupiter isoform X1</fullName>
    </submittedName>
</protein>
<feature type="compositionally biased region" description="Basic and acidic residues" evidence="6">
    <location>
        <begin position="53"/>
        <end position="66"/>
    </location>
</feature>
<name>A0A9J7DRI5_SPOLT</name>
<evidence type="ECO:0000256" key="6">
    <source>
        <dbReference type="SAM" id="MobiDB-lite"/>
    </source>
</evidence>
<dbReference type="InterPro" id="IPR033335">
    <property type="entry name" value="JUPITER"/>
</dbReference>
<reference evidence="8" key="1">
    <citation type="submission" date="2025-08" db="UniProtKB">
        <authorList>
            <consortium name="RefSeq"/>
        </authorList>
    </citation>
    <scope>IDENTIFICATION</scope>
    <source>
        <strain evidence="8">Ishihara</strain>
        <tissue evidence="8">Whole body</tissue>
    </source>
</reference>
<dbReference type="GeneID" id="111348763"/>
<evidence type="ECO:0000313" key="7">
    <source>
        <dbReference type="Proteomes" id="UP000301870"/>
    </source>
</evidence>
<proteinExistence type="predicted"/>
<evidence type="ECO:0000256" key="5">
    <source>
        <dbReference type="ARBA" id="ARBA00023242"/>
    </source>
</evidence>
<dbReference type="CTD" id="41392"/>
<evidence type="ECO:0000313" key="8">
    <source>
        <dbReference type="RefSeq" id="XP_022815361.1"/>
    </source>
</evidence>
<organism evidence="7 8">
    <name type="scientific">Spodoptera litura</name>
    <name type="common">Asian cotton leafworm</name>
    <dbReference type="NCBI Taxonomy" id="69820"/>
    <lineage>
        <taxon>Eukaryota</taxon>
        <taxon>Metazoa</taxon>
        <taxon>Ecdysozoa</taxon>
        <taxon>Arthropoda</taxon>
        <taxon>Hexapoda</taxon>
        <taxon>Insecta</taxon>
        <taxon>Pterygota</taxon>
        <taxon>Neoptera</taxon>
        <taxon>Endopterygota</taxon>
        <taxon>Lepidoptera</taxon>
        <taxon>Glossata</taxon>
        <taxon>Ditrysia</taxon>
        <taxon>Noctuoidea</taxon>
        <taxon>Noctuidae</taxon>
        <taxon>Amphipyrinae</taxon>
        <taxon>Spodoptera</taxon>
    </lineage>
</organism>
<keyword evidence="7" id="KW-1185">Reference proteome</keyword>
<feature type="region of interest" description="Disordered" evidence="6">
    <location>
        <begin position="96"/>
        <end position="200"/>
    </location>
</feature>
<accession>A0A9J7DRI5</accession>
<feature type="region of interest" description="Disordered" evidence="6">
    <location>
        <begin position="38"/>
        <end position="84"/>
    </location>
</feature>
<dbReference type="RefSeq" id="XP_022815361.1">
    <property type="nucleotide sequence ID" value="XM_022959593.1"/>
</dbReference>
<comment type="subcellular location">
    <subcellularLocation>
        <location evidence="2">Cytoplasm</location>
    </subcellularLocation>
    <subcellularLocation>
        <location evidence="1">Nucleus</location>
    </subcellularLocation>
</comment>
<feature type="compositionally biased region" description="Polar residues" evidence="6">
    <location>
        <begin position="101"/>
        <end position="124"/>
    </location>
</feature>
<dbReference type="Pfam" id="PF17054">
    <property type="entry name" value="JUPITER"/>
    <property type="match status" value="1"/>
</dbReference>
<dbReference type="GO" id="GO:0005737">
    <property type="term" value="C:cytoplasm"/>
    <property type="evidence" value="ECO:0007669"/>
    <property type="project" value="UniProtKB-SubCell"/>
</dbReference>
<evidence type="ECO:0000256" key="2">
    <source>
        <dbReference type="ARBA" id="ARBA00004496"/>
    </source>
</evidence>
<dbReference type="GO" id="GO:0005634">
    <property type="term" value="C:nucleus"/>
    <property type="evidence" value="ECO:0007669"/>
    <property type="project" value="UniProtKB-SubCell"/>
</dbReference>
<gene>
    <name evidence="8" type="primary">LOC111348763</name>
</gene>
<evidence type="ECO:0000256" key="1">
    <source>
        <dbReference type="ARBA" id="ARBA00004123"/>
    </source>
</evidence>
<sequence>MATYAQFKHVELYKIGHGKNRVPNAPKSCIAEIFNADQTDGSPVKNGAAKPRVVRDTPTRPRDTHSRLFGQVRQTQGVNNPVSPMVTDTIRSHIQFGDSEMNGSSPTHSPSKMGNGSATSTPSRATYGPPRRNPVTGDGVAVPPQRRRHPAASLREGNPITGDGYKSMNGQINTVTSINGNSLMGNSNRVPPGGYSSGLW</sequence>
<evidence type="ECO:0000256" key="4">
    <source>
        <dbReference type="ARBA" id="ARBA00022553"/>
    </source>
</evidence>
<dbReference type="KEGG" id="sliu:111348763"/>
<dbReference type="Proteomes" id="UP000301870">
    <property type="component" value="Chromosome 8"/>
</dbReference>
<keyword evidence="5" id="KW-0539">Nucleus</keyword>
<dbReference type="OrthoDB" id="6367565at2759"/>
<keyword evidence="3" id="KW-0963">Cytoplasm</keyword>
<feature type="compositionally biased region" description="Polar residues" evidence="6">
    <location>
        <begin position="168"/>
        <end position="189"/>
    </location>
</feature>